<proteinExistence type="predicted"/>
<evidence type="ECO:0000313" key="1">
    <source>
        <dbReference type="EMBL" id="KAH3746841.1"/>
    </source>
</evidence>
<protein>
    <recommendedName>
        <fullName evidence="3">Peptidase S1 domain-containing protein</fullName>
    </recommendedName>
</protein>
<reference evidence="1" key="2">
    <citation type="submission" date="2020-11" db="EMBL/GenBank/DDBJ databases">
        <authorList>
            <person name="McCartney M.A."/>
            <person name="Auch B."/>
            <person name="Kono T."/>
            <person name="Mallez S."/>
            <person name="Becker A."/>
            <person name="Gohl D.M."/>
            <person name="Silverstein K.A.T."/>
            <person name="Koren S."/>
            <person name="Bechman K.B."/>
            <person name="Herman A."/>
            <person name="Abrahante J.E."/>
            <person name="Garbe J."/>
        </authorList>
    </citation>
    <scope>NUCLEOTIDE SEQUENCE</scope>
    <source>
        <strain evidence="1">Duluth1</strain>
        <tissue evidence="1">Whole animal</tissue>
    </source>
</reference>
<dbReference type="EMBL" id="JAIWYP010000010">
    <property type="protein sequence ID" value="KAH3746841.1"/>
    <property type="molecule type" value="Genomic_DNA"/>
</dbReference>
<evidence type="ECO:0000313" key="2">
    <source>
        <dbReference type="Proteomes" id="UP000828390"/>
    </source>
</evidence>
<reference evidence="1" key="1">
    <citation type="journal article" date="2019" name="bioRxiv">
        <title>The Genome of the Zebra Mussel, Dreissena polymorpha: A Resource for Invasive Species Research.</title>
        <authorList>
            <person name="McCartney M.A."/>
            <person name="Auch B."/>
            <person name="Kono T."/>
            <person name="Mallez S."/>
            <person name="Zhang Y."/>
            <person name="Obille A."/>
            <person name="Becker A."/>
            <person name="Abrahante J.E."/>
            <person name="Garbe J."/>
            <person name="Badalamenti J.P."/>
            <person name="Herman A."/>
            <person name="Mangelson H."/>
            <person name="Liachko I."/>
            <person name="Sullivan S."/>
            <person name="Sone E.D."/>
            <person name="Koren S."/>
            <person name="Silverstein K.A.T."/>
            <person name="Beckman K.B."/>
            <person name="Gohl D.M."/>
        </authorList>
    </citation>
    <scope>NUCLEOTIDE SEQUENCE</scope>
    <source>
        <strain evidence="1">Duluth1</strain>
        <tissue evidence="1">Whole animal</tissue>
    </source>
</reference>
<dbReference type="AlphaFoldDB" id="A0A9D4DDG7"/>
<name>A0A9D4DDG7_DREPO</name>
<dbReference type="SUPFAM" id="SSF50494">
    <property type="entry name" value="Trypsin-like serine proteases"/>
    <property type="match status" value="1"/>
</dbReference>
<sequence length="133" mass="14722">MRGQIKIQSSCSKPFAKHGDSGGPVFVHDSNGEVACIGLINAGCTRRGEAFVTPINIILQELETPNLIPFHPKNASLLRELTILKRDHSVMKEKIDRLLSAVCSGRQDSTLKRKKRKKIDFCPLSALEGKTLR</sequence>
<evidence type="ECO:0008006" key="3">
    <source>
        <dbReference type="Google" id="ProtNLM"/>
    </source>
</evidence>
<comment type="caution">
    <text evidence="1">The sequence shown here is derived from an EMBL/GenBank/DDBJ whole genome shotgun (WGS) entry which is preliminary data.</text>
</comment>
<keyword evidence="2" id="KW-1185">Reference proteome</keyword>
<dbReference type="Proteomes" id="UP000828390">
    <property type="component" value="Unassembled WGS sequence"/>
</dbReference>
<organism evidence="1 2">
    <name type="scientific">Dreissena polymorpha</name>
    <name type="common">Zebra mussel</name>
    <name type="synonym">Mytilus polymorpha</name>
    <dbReference type="NCBI Taxonomy" id="45954"/>
    <lineage>
        <taxon>Eukaryota</taxon>
        <taxon>Metazoa</taxon>
        <taxon>Spiralia</taxon>
        <taxon>Lophotrochozoa</taxon>
        <taxon>Mollusca</taxon>
        <taxon>Bivalvia</taxon>
        <taxon>Autobranchia</taxon>
        <taxon>Heteroconchia</taxon>
        <taxon>Euheterodonta</taxon>
        <taxon>Imparidentia</taxon>
        <taxon>Neoheterodontei</taxon>
        <taxon>Myida</taxon>
        <taxon>Dreissenoidea</taxon>
        <taxon>Dreissenidae</taxon>
        <taxon>Dreissena</taxon>
    </lineage>
</organism>
<accession>A0A9D4DDG7</accession>
<gene>
    <name evidence="1" type="ORF">DPMN_181258</name>
</gene>
<dbReference type="InterPro" id="IPR009003">
    <property type="entry name" value="Peptidase_S1_PA"/>
</dbReference>